<dbReference type="PANTHER" id="PTHR10443:SF12">
    <property type="entry name" value="DIPEPTIDASE"/>
    <property type="match status" value="1"/>
</dbReference>
<dbReference type="EMBL" id="SPQB01000019">
    <property type="protein sequence ID" value="TFU32770.1"/>
    <property type="molecule type" value="Genomic_DNA"/>
</dbReference>
<dbReference type="OrthoDB" id="9804920at2"/>
<dbReference type="InterPro" id="IPR008257">
    <property type="entry name" value="Pept_M19"/>
</dbReference>
<dbReference type="RefSeq" id="WP_135114538.1">
    <property type="nucleotide sequence ID" value="NZ_JADGLL010000019.1"/>
</dbReference>
<accession>A0A4Y9FW50</accession>
<dbReference type="SUPFAM" id="SSF51556">
    <property type="entry name" value="Metallo-dependent hydrolases"/>
    <property type="match status" value="1"/>
</dbReference>
<evidence type="ECO:0000313" key="2">
    <source>
        <dbReference type="Proteomes" id="UP000298358"/>
    </source>
</evidence>
<organism evidence="1 2">
    <name type="scientific">Microbacterium paludicola</name>
    <dbReference type="NCBI Taxonomy" id="300019"/>
    <lineage>
        <taxon>Bacteria</taxon>
        <taxon>Bacillati</taxon>
        <taxon>Actinomycetota</taxon>
        <taxon>Actinomycetes</taxon>
        <taxon>Micrococcales</taxon>
        <taxon>Microbacteriaceae</taxon>
        <taxon>Microbacterium</taxon>
    </lineage>
</organism>
<gene>
    <name evidence="1" type="ORF">E4U02_09165</name>
</gene>
<dbReference type="CDD" id="cd01301">
    <property type="entry name" value="rDP_like"/>
    <property type="match status" value="1"/>
</dbReference>
<dbReference type="PANTHER" id="PTHR10443">
    <property type="entry name" value="MICROSOMAL DIPEPTIDASE"/>
    <property type="match status" value="1"/>
</dbReference>
<keyword evidence="2" id="KW-1185">Reference proteome</keyword>
<dbReference type="GO" id="GO:0070573">
    <property type="term" value="F:metallodipeptidase activity"/>
    <property type="evidence" value="ECO:0007669"/>
    <property type="project" value="InterPro"/>
</dbReference>
<dbReference type="Gene3D" id="3.20.20.140">
    <property type="entry name" value="Metal-dependent hydrolases"/>
    <property type="match status" value="1"/>
</dbReference>
<protein>
    <submittedName>
        <fullName evidence="1">Membrane dipeptidase</fullName>
    </submittedName>
</protein>
<evidence type="ECO:0000313" key="1">
    <source>
        <dbReference type="EMBL" id="TFU32770.1"/>
    </source>
</evidence>
<dbReference type="InterPro" id="IPR032466">
    <property type="entry name" value="Metal_Hydrolase"/>
</dbReference>
<reference evidence="1 2" key="1">
    <citation type="submission" date="2019-03" db="EMBL/GenBank/DDBJ databases">
        <title>Diversity of the mouse oral microbiome.</title>
        <authorList>
            <person name="Joseph S."/>
            <person name="Aduse-Opoku J."/>
            <person name="Curtis M."/>
            <person name="Wade W."/>
            <person name="Hashim A."/>
        </authorList>
    </citation>
    <scope>NUCLEOTIDE SEQUENCE [LARGE SCALE GENOMIC DNA]</scope>
    <source>
        <strain evidence="1 2">P1012</strain>
    </source>
</reference>
<dbReference type="PROSITE" id="PS51365">
    <property type="entry name" value="RENAL_DIPEPTIDASE_2"/>
    <property type="match status" value="1"/>
</dbReference>
<comment type="caution">
    <text evidence="1">The sequence shown here is derived from an EMBL/GenBank/DDBJ whole genome shotgun (WGS) entry which is preliminary data.</text>
</comment>
<dbReference type="AlphaFoldDB" id="A0A4Y9FW50"/>
<proteinExistence type="predicted"/>
<name>A0A4Y9FW50_9MICO</name>
<dbReference type="Proteomes" id="UP000298358">
    <property type="component" value="Unassembled WGS sequence"/>
</dbReference>
<dbReference type="GO" id="GO:0006508">
    <property type="term" value="P:proteolysis"/>
    <property type="evidence" value="ECO:0007669"/>
    <property type="project" value="InterPro"/>
</dbReference>
<sequence>MSFPAAATSSSVVREVLADFPIFDGHNDLPYAAGVQYGLSVEATRIDQGNPRLHTDIPSLRAGGVGAQFWSVYTDSTLPEAEATCQLLEQIDFVYRLVKTYPDTFRLARTAADIRAAWAEGKVASLMGAEGGHAIRESLGVLRMLRRLGVGYLTLTHNDNTAWAASATGEPVEYGLTDHGRAIVAEMNRIGMLVDISHVAPSTMRDAIDASSRPVIFSHSSCRGVADHVRNAPDDVLTSLAGNGGVIMITFVPSFVNEAAAEHVRIARAKREELGLDTAIAQPGRPAPEPDPAAVAAFDAWAAAHPAPVVGIGDVVTHVEHAREVAGIDHIGIGSDFDGVPAGPEGLRRVSDYPRLLEALEDRGWSANDLKKLTSGNILRVIEETEVESW</sequence>
<dbReference type="Pfam" id="PF01244">
    <property type="entry name" value="Peptidase_M19"/>
    <property type="match status" value="1"/>
</dbReference>